<keyword evidence="1" id="KW-0472">Membrane</keyword>
<dbReference type="AlphaFoldDB" id="A0A8T0J3N6"/>
<comment type="caution">
    <text evidence="3">The sequence shown here is derived from an EMBL/GenBank/DDBJ whole genome shotgun (WGS) entry which is preliminary data.</text>
</comment>
<accession>A0A8T0J3N6</accession>
<feature type="transmembrane region" description="Helical" evidence="1">
    <location>
        <begin position="120"/>
        <end position="141"/>
    </location>
</feature>
<sequence>MIYPEILLRFPRAYQQRCNYGTDSRSSHSTMSVESAYRALNLEPGASMDNVKAAYRRLALKCHPDVNTKDGAEFLRISAAYQRILNKNVIIDAPRRPTARYNPDMRVYPGPLRPFNQTAVTVWGLGLAMGCVLFGAILLWSRVETTGVSMKGPSRVIEPSSNAVKRERIAALLLEKSRPQKDSEH</sequence>
<dbReference type="Proteomes" id="UP000822688">
    <property type="component" value="Chromosome 1"/>
</dbReference>
<dbReference type="PANTHER" id="PTHR44240">
    <property type="entry name" value="DNAJ DOMAIN (PROKARYOTIC HEAT SHOCK PROTEIN)-RELATED"/>
    <property type="match status" value="1"/>
</dbReference>
<dbReference type="PANTHER" id="PTHR44240:SF10">
    <property type="entry name" value="J DOMAIN-CONTAINING PROTEIN"/>
    <property type="match status" value="1"/>
</dbReference>
<name>A0A8T0J3N6_CERPU</name>
<keyword evidence="4" id="KW-1185">Reference proteome</keyword>
<dbReference type="Pfam" id="PF00226">
    <property type="entry name" value="DnaJ"/>
    <property type="match status" value="1"/>
</dbReference>
<keyword evidence="1" id="KW-0812">Transmembrane</keyword>
<gene>
    <name evidence="3" type="ORF">KC19_1G027700</name>
</gene>
<dbReference type="SUPFAM" id="SSF46565">
    <property type="entry name" value="Chaperone J-domain"/>
    <property type="match status" value="1"/>
</dbReference>
<dbReference type="PRINTS" id="PR00625">
    <property type="entry name" value="JDOMAIN"/>
</dbReference>
<evidence type="ECO:0000259" key="2">
    <source>
        <dbReference type="PROSITE" id="PS50076"/>
    </source>
</evidence>
<dbReference type="CDD" id="cd06257">
    <property type="entry name" value="DnaJ"/>
    <property type="match status" value="1"/>
</dbReference>
<dbReference type="InterPro" id="IPR036869">
    <property type="entry name" value="J_dom_sf"/>
</dbReference>
<dbReference type="SMART" id="SM00271">
    <property type="entry name" value="DnaJ"/>
    <property type="match status" value="1"/>
</dbReference>
<feature type="domain" description="J" evidence="2">
    <location>
        <begin position="35"/>
        <end position="102"/>
    </location>
</feature>
<dbReference type="Gene3D" id="1.10.287.110">
    <property type="entry name" value="DnaJ domain"/>
    <property type="match status" value="1"/>
</dbReference>
<dbReference type="InterPro" id="IPR052276">
    <property type="entry name" value="Diphthamide-biosynth_chaperone"/>
</dbReference>
<evidence type="ECO:0000313" key="4">
    <source>
        <dbReference type="Proteomes" id="UP000822688"/>
    </source>
</evidence>
<keyword evidence="1" id="KW-1133">Transmembrane helix</keyword>
<proteinExistence type="predicted"/>
<dbReference type="PROSITE" id="PS50076">
    <property type="entry name" value="DNAJ_2"/>
    <property type="match status" value="1"/>
</dbReference>
<dbReference type="InterPro" id="IPR001623">
    <property type="entry name" value="DnaJ_domain"/>
</dbReference>
<evidence type="ECO:0000256" key="1">
    <source>
        <dbReference type="SAM" id="Phobius"/>
    </source>
</evidence>
<dbReference type="EMBL" id="CM026421">
    <property type="protein sequence ID" value="KAG0589538.1"/>
    <property type="molecule type" value="Genomic_DNA"/>
</dbReference>
<protein>
    <recommendedName>
        <fullName evidence="2">J domain-containing protein</fullName>
    </recommendedName>
</protein>
<evidence type="ECO:0000313" key="3">
    <source>
        <dbReference type="EMBL" id="KAG0589538.1"/>
    </source>
</evidence>
<reference evidence="3" key="1">
    <citation type="submission" date="2020-06" db="EMBL/GenBank/DDBJ databases">
        <title>WGS assembly of Ceratodon purpureus strain R40.</title>
        <authorList>
            <person name="Carey S.B."/>
            <person name="Jenkins J."/>
            <person name="Shu S."/>
            <person name="Lovell J.T."/>
            <person name="Sreedasyam A."/>
            <person name="Maumus F."/>
            <person name="Tiley G.P."/>
            <person name="Fernandez-Pozo N."/>
            <person name="Barry K."/>
            <person name="Chen C."/>
            <person name="Wang M."/>
            <person name="Lipzen A."/>
            <person name="Daum C."/>
            <person name="Saski C.A."/>
            <person name="Payton A.C."/>
            <person name="Mcbreen J.C."/>
            <person name="Conrad R.E."/>
            <person name="Kollar L.M."/>
            <person name="Olsson S."/>
            <person name="Huttunen S."/>
            <person name="Landis J.B."/>
            <person name="Wickett N.J."/>
            <person name="Johnson M.G."/>
            <person name="Rensing S.A."/>
            <person name="Grimwood J."/>
            <person name="Schmutz J."/>
            <person name="Mcdaniel S.F."/>
        </authorList>
    </citation>
    <scope>NUCLEOTIDE SEQUENCE</scope>
    <source>
        <strain evidence="3">R40</strain>
    </source>
</reference>
<organism evidence="3 4">
    <name type="scientific">Ceratodon purpureus</name>
    <name type="common">Fire moss</name>
    <name type="synonym">Dicranum purpureum</name>
    <dbReference type="NCBI Taxonomy" id="3225"/>
    <lineage>
        <taxon>Eukaryota</taxon>
        <taxon>Viridiplantae</taxon>
        <taxon>Streptophyta</taxon>
        <taxon>Embryophyta</taxon>
        <taxon>Bryophyta</taxon>
        <taxon>Bryophytina</taxon>
        <taxon>Bryopsida</taxon>
        <taxon>Dicranidae</taxon>
        <taxon>Pseudoditrichales</taxon>
        <taxon>Ditrichaceae</taxon>
        <taxon>Ceratodon</taxon>
    </lineage>
</organism>